<reference evidence="5" key="1">
    <citation type="journal article" date="2013" name="Nature">
        <title>Draft genome of the wheat A-genome progenitor Triticum urartu.</title>
        <authorList>
            <person name="Ling H.Q."/>
            <person name="Zhao S."/>
            <person name="Liu D."/>
            <person name="Wang J."/>
            <person name="Sun H."/>
            <person name="Zhang C."/>
            <person name="Fan H."/>
            <person name="Li D."/>
            <person name="Dong L."/>
            <person name="Tao Y."/>
            <person name="Gao C."/>
            <person name="Wu H."/>
            <person name="Li Y."/>
            <person name="Cui Y."/>
            <person name="Guo X."/>
            <person name="Zheng S."/>
            <person name="Wang B."/>
            <person name="Yu K."/>
            <person name="Liang Q."/>
            <person name="Yang W."/>
            <person name="Lou X."/>
            <person name="Chen J."/>
            <person name="Feng M."/>
            <person name="Jian J."/>
            <person name="Zhang X."/>
            <person name="Luo G."/>
            <person name="Jiang Y."/>
            <person name="Liu J."/>
            <person name="Wang Z."/>
            <person name="Sha Y."/>
            <person name="Zhang B."/>
            <person name="Wu H."/>
            <person name="Tang D."/>
            <person name="Shen Q."/>
            <person name="Xue P."/>
            <person name="Zou S."/>
            <person name="Wang X."/>
            <person name="Liu X."/>
            <person name="Wang F."/>
            <person name="Yang Y."/>
            <person name="An X."/>
            <person name="Dong Z."/>
            <person name="Zhang K."/>
            <person name="Zhang X."/>
            <person name="Luo M.C."/>
            <person name="Dvorak J."/>
            <person name="Tong Y."/>
            <person name="Wang J."/>
            <person name="Yang H."/>
            <person name="Li Z."/>
            <person name="Wang D."/>
            <person name="Zhang A."/>
            <person name="Wang J."/>
        </authorList>
    </citation>
    <scope>NUCLEOTIDE SEQUENCE</scope>
</reference>
<comment type="subcellular location">
    <subcellularLocation>
        <location evidence="1">Membrane</location>
        <topology evidence="1">Multi-pass membrane protein</topology>
    </subcellularLocation>
</comment>
<keyword evidence="3" id="KW-1133">Transmembrane helix</keyword>
<dbReference type="OMA" id="QWLVISK"/>
<evidence type="ECO:0000256" key="3">
    <source>
        <dbReference type="ARBA" id="ARBA00022989"/>
    </source>
</evidence>
<dbReference type="Pfam" id="PF06813">
    <property type="entry name" value="Nodulin-like"/>
    <property type="match status" value="1"/>
</dbReference>
<dbReference type="eggNOG" id="ENOG502QTGY">
    <property type="taxonomic scope" value="Eukaryota"/>
</dbReference>
<dbReference type="EMBL" id="KD164279">
    <property type="protein sequence ID" value="EMS55942.1"/>
    <property type="molecule type" value="Genomic_DNA"/>
</dbReference>
<proteinExistence type="predicted"/>
<dbReference type="STRING" id="4572.M7Z7G7"/>
<dbReference type="PANTHER" id="PTHR21576:SF83">
    <property type="entry name" value="OS05G0475700 PROTEIN"/>
    <property type="match status" value="1"/>
</dbReference>
<sequence>MPSSPTSVHWLSLVGSVWLQTINGPNSDFPVYSSELKTVKGISQVQLNFLAFASDAGKLFGWFAGVAALYVPLWLVAVVGAAFGLVGLHVSELG</sequence>
<evidence type="ECO:0000256" key="4">
    <source>
        <dbReference type="ARBA" id="ARBA00023136"/>
    </source>
</evidence>
<dbReference type="PANTHER" id="PTHR21576">
    <property type="entry name" value="UNCHARACTERIZED NODULIN-LIKE PROTEIN"/>
    <property type="match status" value="1"/>
</dbReference>
<evidence type="ECO:0000256" key="1">
    <source>
        <dbReference type="ARBA" id="ARBA00004141"/>
    </source>
</evidence>
<keyword evidence="4" id="KW-0472">Membrane</keyword>
<protein>
    <submittedName>
        <fullName evidence="5">Uncharacterized protein</fullName>
    </submittedName>
</protein>
<evidence type="ECO:0000256" key="2">
    <source>
        <dbReference type="ARBA" id="ARBA00022692"/>
    </source>
</evidence>
<dbReference type="AlphaFoldDB" id="M7Z7G7"/>
<accession>M7Z7G7</accession>
<evidence type="ECO:0000313" key="5">
    <source>
        <dbReference type="EMBL" id="EMS55942.1"/>
    </source>
</evidence>
<name>M7Z7G7_TRIUA</name>
<keyword evidence="2" id="KW-0812">Transmembrane</keyword>
<organism evidence="5">
    <name type="scientific">Triticum urartu</name>
    <name type="common">Red wild einkorn</name>
    <name type="synonym">Crithodium urartu</name>
    <dbReference type="NCBI Taxonomy" id="4572"/>
    <lineage>
        <taxon>Eukaryota</taxon>
        <taxon>Viridiplantae</taxon>
        <taxon>Streptophyta</taxon>
        <taxon>Embryophyta</taxon>
        <taxon>Tracheophyta</taxon>
        <taxon>Spermatophyta</taxon>
        <taxon>Magnoliopsida</taxon>
        <taxon>Liliopsida</taxon>
        <taxon>Poales</taxon>
        <taxon>Poaceae</taxon>
        <taxon>BOP clade</taxon>
        <taxon>Pooideae</taxon>
        <taxon>Triticodae</taxon>
        <taxon>Triticeae</taxon>
        <taxon>Triticinae</taxon>
        <taxon>Triticum</taxon>
    </lineage>
</organism>
<gene>
    <name evidence="5" type="ORF">TRIUR3_26243</name>
</gene>
<dbReference type="GO" id="GO:0016020">
    <property type="term" value="C:membrane"/>
    <property type="evidence" value="ECO:0007669"/>
    <property type="project" value="UniProtKB-SubCell"/>
</dbReference>
<dbReference type="InterPro" id="IPR010658">
    <property type="entry name" value="Nodulin-like"/>
</dbReference>